<dbReference type="InterPro" id="IPR025870">
    <property type="entry name" value="Glyoxalase-like_dom"/>
</dbReference>
<evidence type="ECO:0000313" key="3">
    <source>
        <dbReference type="Proteomes" id="UP001595530"/>
    </source>
</evidence>
<dbReference type="InterPro" id="IPR029068">
    <property type="entry name" value="Glyas_Bleomycin-R_OHBP_Dase"/>
</dbReference>
<accession>A0ABV7F8M7</accession>
<protein>
    <submittedName>
        <fullName evidence="2">VOC family protein</fullName>
    </submittedName>
</protein>
<gene>
    <name evidence="2" type="ORF">ACFOFO_19330</name>
</gene>
<dbReference type="Proteomes" id="UP001595530">
    <property type="component" value="Unassembled WGS sequence"/>
</dbReference>
<evidence type="ECO:0000313" key="2">
    <source>
        <dbReference type="EMBL" id="MFC3110087.1"/>
    </source>
</evidence>
<keyword evidence="3" id="KW-1185">Reference proteome</keyword>
<feature type="domain" description="Glyoxalase-like" evidence="1">
    <location>
        <begin position="42"/>
        <end position="214"/>
    </location>
</feature>
<dbReference type="Gene3D" id="3.10.180.10">
    <property type="entry name" value="2,3-Dihydroxybiphenyl 1,2-Dioxygenase, domain 1"/>
    <property type="match status" value="1"/>
</dbReference>
<dbReference type="EMBL" id="JBHRTP010000067">
    <property type="protein sequence ID" value="MFC3110087.1"/>
    <property type="molecule type" value="Genomic_DNA"/>
</dbReference>
<name>A0ABV7F8M7_9BURK</name>
<dbReference type="Pfam" id="PF13468">
    <property type="entry name" value="Glyoxalase_3"/>
    <property type="match status" value="1"/>
</dbReference>
<evidence type="ECO:0000259" key="1">
    <source>
        <dbReference type="Pfam" id="PF13468"/>
    </source>
</evidence>
<organism evidence="2 3">
    <name type="scientific">Undibacterium arcticum</name>
    <dbReference type="NCBI Taxonomy" id="1762892"/>
    <lineage>
        <taxon>Bacteria</taxon>
        <taxon>Pseudomonadati</taxon>
        <taxon>Pseudomonadota</taxon>
        <taxon>Betaproteobacteria</taxon>
        <taxon>Burkholderiales</taxon>
        <taxon>Oxalobacteraceae</taxon>
        <taxon>Undibacterium</taxon>
    </lineage>
</organism>
<sequence length="250" mass="26546">MISSTWRVSSGCLARSKPLVCKCEPNNSTGRSGGNNNVGTVIDHIVVVAPNLAIGAAFVSNALGVELQQGGAHARMATHNLLLRLGDATYLEVIAPDPSAPRPARPRWFALDRLTPDSPPRLAAWVVRTDDIRSSSSLCASVVGSIEPMERGSLSWLITVPSDGSLPLGGAAPALIEWQVKPHPARTLKNVGCSLVELEIFHPEPSRVQTVLAAIDLSSPIRLHQLPSGAEPYLVAHIQTPQGHRTLSAP</sequence>
<dbReference type="RefSeq" id="WP_390321406.1">
    <property type="nucleotide sequence ID" value="NZ_JBHRTP010000067.1"/>
</dbReference>
<comment type="caution">
    <text evidence="2">The sequence shown here is derived from an EMBL/GenBank/DDBJ whole genome shotgun (WGS) entry which is preliminary data.</text>
</comment>
<reference evidence="3" key="1">
    <citation type="journal article" date="2019" name="Int. J. Syst. Evol. Microbiol.">
        <title>The Global Catalogue of Microorganisms (GCM) 10K type strain sequencing project: providing services to taxonomists for standard genome sequencing and annotation.</title>
        <authorList>
            <consortium name="The Broad Institute Genomics Platform"/>
            <consortium name="The Broad Institute Genome Sequencing Center for Infectious Disease"/>
            <person name="Wu L."/>
            <person name="Ma J."/>
        </authorList>
    </citation>
    <scope>NUCLEOTIDE SEQUENCE [LARGE SCALE GENOMIC DNA]</scope>
    <source>
        <strain evidence="3">KCTC 42986</strain>
    </source>
</reference>
<proteinExistence type="predicted"/>